<feature type="domain" description="4'-phosphopantetheinyl transferase" evidence="3">
    <location>
        <begin position="118"/>
        <end position="194"/>
    </location>
</feature>
<comment type="similarity">
    <text evidence="1">Belongs to the P-Pant transferase superfamily. Gsp/Sfp/HetI/AcpT family.</text>
</comment>
<dbReference type="GO" id="GO:0005829">
    <property type="term" value="C:cytosol"/>
    <property type="evidence" value="ECO:0007669"/>
    <property type="project" value="TreeGrafter"/>
</dbReference>
<dbReference type="GO" id="GO:0000287">
    <property type="term" value="F:magnesium ion binding"/>
    <property type="evidence" value="ECO:0007669"/>
    <property type="project" value="InterPro"/>
</dbReference>
<accession>W0AER4</accession>
<dbReference type="SUPFAM" id="SSF56214">
    <property type="entry name" value="4'-phosphopantetheinyl transferase"/>
    <property type="match status" value="2"/>
</dbReference>
<protein>
    <recommendedName>
        <fullName evidence="3">4'-phosphopantetheinyl transferase domain-containing protein</fullName>
    </recommendedName>
</protein>
<dbReference type="STRING" id="1123269.NX02_16620"/>
<dbReference type="GO" id="GO:0008897">
    <property type="term" value="F:holo-[acyl-carrier-protein] synthase activity"/>
    <property type="evidence" value="ECO:0007669"/>
    <property type="project" value="InterPro"/>
</dbReference>
<dbReference type="PANTHER" id="PTHR12215:SF10">
    <property type="entry name" value="L-AMINOADIPATE-SEMIALDEHYDE DEHYDROGENASE-PHOSPHOPANTETHEINYL TRANSFERASE"/>
    <property type="match status" value="1"/>
</dbReference>
<keyword evidence="5" id="KW-1185">Reference proteome</keyword>
<dbReference type="PANTHER" id="PTHR12215">
    <property type="entry name" value="PHOSPHOPANTETHEINE TRANSFERASE"/>
    <property type="match status" value="1"/>
</dbReference>
<dbReference type="InterPro" id="IPR050559">
    <property type="entry name" value="P-Pant_transferase_sf"/>
</dbReference>
<organism evidence="4 5">
    <name type="scientific">Sphingomonas sanxanigenens DSM 19645 = NX02</name>
    <dbReference type="NCBI Taxonomy" id="1123269"/>
    <lineage>
        <taxon>Bacteria</taxon>
        <taxon>Pseudomonadati</taxon>
        <taxon>Pseudomonadota</taxon>
        <taxon>Alphaproteobacteria</taxon>
        <taxon>Sphingomonadales</taxon>
        <taxon>Sphingomonadaceae</taxon>
        <taxon>Sphingomonas</taxon>
    </lineage>
</organism>
<evidence type="ECO:0000259" key="3">
    <source>
        <dbReference type="Pfam" id="PF01648"/>
    </source>
</evidence>
<evidence type="ECO:0000256" key="2">
    <source>
        <dbReference type="ARBA" id="ARBA00022679"/>
    </source>
</evidence>
<dbReference type="InterPro" id="IPR037143">
    <property type="entry name" value="4-PPantetheinyl_Trfase_dom_sf"/>
</dbReference>
<evidence type="ECO:0000313" key="4">
    <source>
        <dbReference type="EMBL" id="AHE55002.1"/>
    </source>
</evidence>
<evidence type="ECO:0000256" key="1">
    <source>
        <dbReference type="ARBA" id="ARBA00010990"/>
    </source>
</evidence>
<sequence length="224" mass="23865">MPAPNGLSILPLDATGAPFPMWLVSLSVEPSAALLDLLGAEERQRADRFRTAALRRRYIAGHAGLRLIAARCFGGAAGVEDVVRDARGKLHLRCAANAQCSISYAADRVLIGISEGAAIGVDAEQLRPIDDAAELMELHYTPAERAALRALQRSGQIIDHAFLAIWVRKEACVKALGEGLVIPLTELEIGLQPRMTTVRIGSSGLRTAAIQASGDLVIGWAQTL</sequence>
<dbReference type="OrthoDB" id="9808281at2"/>
<name>W0AER4_9SPHN</name>
<dbReference type="Gene3D" id="3.90.470.20">
    <property type="entry name" value="4'-phosphopantetheinyl transferase domain"/>
    <property type="match status" value="1"/>
</dbReference>
<dbReference type="InterPro" id="IPR008278">
    <property type="entry name" value="4-PPantetheinyl_Trfase_dom"/>
</dbReference>
<evidence type="ECO:0000313" key="5">
    <source>
        <dbReference type="Proteomes" id="UP000018851"/>
    </source>
</evidence>
<dbReference type="EMBL" id="CP006644">
    <property type="protein sequence ID" value="AHE55002.1"/>
    <property type="molecule type" value="Genomic_DNA"/>
</dbReference>
<dbReference type="GO" id="GO:0019878">
    <property type="term" value="P:lysine biosynthetic process via aminoadipic acid"/>
    <property type="evidence" value="ECO:0007669"/>
    <property type="project" value="TreeGrafter"/>
</dbReference>
<gene>
    <name evidence="4" type="ORF">NX02_16620</name>
</gene>
<reference evidence="4 5" key="1">
    <citation type="submission" date="2013-07" db="EMBL/GenBank/DDBJ databases">
        <title>Completed genome of Sphingomonas sanxanigenens NX02.</title>
        <authorList>
            <person name="Ma T."/>
            <person name="Huang H."/>
            <person name="Wu M."/>
            <person name="Li X."/>
            <person name="Li G."/>
        </authorList>
    </citation>
    <scope>NUCLEOTIDE SEQUENCE [LARGE SCALE GENOMIC DNA]</scope>
    <source>
        <strain evidence="4 5">NX02</strain>
    </source>
</reference>
<keyword evidence="2" id="KW-0808">Transferase</keyword>
<dbReference type="Proteomes" id="UP000018851">
    <property type="component" value="Chromosome"/>
</dbReference>
<dbReference type="eggNOG" id="COG2091">
    <property type="taxonomic scope" value="Bacteria"/>
</dbReference>
<dbReference type="AlphaFoldDB" id="W0AER4"/>
<proteinExistence type="inferred from homology"/>
<dbReference type="HOGENOM" id="CLU_057011_2_4_5"/>
<dbReference type="PATRIC" id="fig|1123269.5.peg.3254"/>
<dbReference type="KEGG" id="ssan:NX02_16620"/>
<dbReference type="Pfam" id="PF01648">
    <property type="entry name" value="ACPS"/>
    <property type="match status" value="1"/>
</dbReference>